<dbReference type="OrthoDB" id="109589at2"/>
<name>A0A2T5FZ59_9SPHN</name>
<dbReference type="AlphaFoldDB" id="A0A2T5FZ59"/>
<keyword evidence="4" id="KW-1185">Reference proteome</keyword>
<evidence type="ECO:0000313" key="4">
    <source>
        <dbReference type="Proteomes" id="UP000244162"/>
    </source>
</evidence>
<keyword evidence="2" id="KW-0560">Oxidoreductase</keyword>
<evidence type="ECO:0000256" key="1">
    <source>
        <dbReference type="ARBA" id="ARBA00006484"/>
    </source>
</evidence>
<accession>A0A2T5FZ59</accession>
<dbReference type="EMBL" id="NWBU01000006">
    <property type="protein sequence ID" value="PTQ11879.1"/>
    <property type="molecule type" value="Genomic_DNA"/>
</dbReference>
<gene>
    <name evidence="3" type="ORF">CLG96_08165</name>
</gene>
<dbReference type="Proteomes" id="UP000244162">
    <property type="component" value="Unassembled WGS sequence"/>
</dbReference>
<dbReference type="Gene3D" id="3.40.50.720">
    <property type="entry name" value="NAD(P)-binding Rossmann-like Domain"/>
    <property type="match status" value="1"/>
</dbReference>
<sequence length="320" mass="34217">MPAAQNPIGSGFDAFTSASDVIAGISLAGKVAVVTGGYSGLGLETTRHLAMAGAEVFVPARSVEKARIQTAGIPRVSILPMDLLDRRTIDSFADTFLATGKALHLLVNSAGVMMPPLFRDADGNEGQFAVNHLGHFRLAQRLMRSLELADGARVVSVSSRGHFHGAVDFDDPAFKTRTYDAATAYGQAKTANALFALALDNRYQNRGIRAFSVHPGAILTNLMRHVPAAALREHRIVDEHGSPLIDPANDRKTVPQGAATQIWCAVSQQLDGLGGVYCEDCDIAPPCPAESSAMRGVKPWAMDEEMADRLWDLSERLLAA</sequence>
<dbReference type="SUPFAM" id="SSF51735">
    <property type="entry name" value="NAD(P)-binding Rossmann-fold domains"/>
    <property type="match status" value="1"/>
</dbReference>
<evidence type="ECO:0000256" key="2">
    <source>
        <dbReference type="ARBA" id="ARBA00023002"/>
    </source>
</evidence>
<evidence type="ECO:0000313" key="3">
    <source>
        <dbReference type="EMBL" id="PTQ11879.1"/>
    </source>
</evidence>
<dbReference type="GO" id="GO:0016491">
    <property type="term" value="F:oxidoreductase activity"/>
    <property type="evidence" value="ECO:0007669"/>
    <property type="project" value="UniProtKB-KW"/>
</dbReference>
<dbReference type="InterPro" id="IPR036291">
    <property type="entry name" value="NAD(P)-bd_dom_sf"/>
</dbReference>
<dbReference type="PANTHER" id="PTHR24320">
    <property type="entry name" value="RETINOL DEHYDROGENASE"/>
    <property type="match status" value="1"/>
</dbReference>
<dbReference type="PRINTS" id="PR00081">
    <property type="entry name" value="GDHRDH"/>
</dbReference>
<dbReference type="InterPro" id="IPR002347">
    <property type="entry name" value="SDR_fam"/>
</dbReference>
<organism evidence="3 4">
    <name type="scientific">Sphingomonas oleivorans</name>
    <dbReference type="NCBI Taxonomy" id="1735121"/>
    <lineage>
        <taxon>Bacteria</taxon>
        <taxon>Pseudomonadati</taxon>
        <taxon>Pseudomonadota</taxon>
        <taxon>Alphaproteobacteria</taxon>
        <taxon>Sphingomonadales</taxon>
        <taxon>Sphingomonadaceae</taxon>
        <taxon>Sphingomonas</taxon>
    </lineage>
</organism>
<reference evidence="3 4" key="1">
    <citation type="submission" date="2017-09" db="EMBL/GenBank/DDBJ databases">
        <title>Sphingomonas panjinensis sp.nov., isolated from oil-contaminated soil.</title>
        <authorList>
            <person name="Wang L."/>
            <person name="Chen L."/>
        </authorList>
    </citation>
    <scope>NUCLEOTIDE SEQUENCE [LARGE SCALE GENOMIC DNA]</scope>
    <source>
        <strain evidence="3 4">FW-11</strain>
    </source>
</reference>
<comment type="caution">
    <text evidence="3">The sequence shown here is derived from an EMBL/GenBank/DDBJ whole genome shotgun (WGS) entry which is preliminary data.</text>
</comment>
<proteinExistence type="inferred from homology"/>
<dbReference type="Pfam" id="PF00106">
    <property type="entry name" value="adh_short"/>
    <property type="match status" value="1"/>
</dbReference>
<dbReference type="RefSeq" id="WP_107967392.1">
    <property type="nucleotide sequence ID" value="NZ_NWBU01000006.1"/>
</dbReference>
<protein>
    <submittedName>
        <fullName evidence="3">Oxidoreductase</fullName>
    </submittedName>
</protein>
<comment type="similarity">
    <text evidence="1">Belongs to the short-chain dehydrogenases/reductases (SDR) family.</text>
</comment>
<dbReference type="PANTHER" id="PTHR24320:SF148">
    <property type="entry name" value="NAD(P)-BINDING ROSSMANN-FOLD SUPERFAMILY PROTEIN"/>
    <property type="match status" value="1"/>
</dbReference>